<protein>
    <submittedName>
        <fullName evidence="2">Uncharacterized protein</fullName>
    </submittedName>
</protein>
<feature type="region of interest" description="Disordered" evidence="1">
    <location>
        <begin position="99"/>
        <end position="118"/>
    </location>
</feature>
<feature type="region of interest" description="Disordered" evidence="1">
    <location>
        <begin position="316"/>
        <end position="336"/>
    </location>
</feature>
<dbReference type="Proteomes" id="UP000198848">
    <property type="component" value="Unassembled WGS sequence"/>
</dbReference>
<proteinExistence type="predicted"/>
<name>A0A1H1IMB4_NATTX</name>
<evidence type="ECO:0000313" key="2">
    <source>
        <dbReference type="EMBL" id="SDR38875.1"/>
    </source>
</evidence>
<reference evidence="3" key="1">
    <citation type="submission" date="2016-10" db="EMBL/GenBank/DDBJ databases">
        <authorList>
            <person name="Varghese N."/>
            <person name="Submissions S."/>
        </authorList>
    </citation>
    <scope>NUCLEOTIDE SEQUENCE [LARGE SCALE GENOMIC DNA]</scope>
    <source>
        <strain evidence="3">DSM 24767</strain>
    </source>
</reference>
<dbReference type="PROSITE" id="PS51318">
    <property type="entry name" value="TAT"/>
    <property type="match status" value="1"/>
</dbReference>
<gene>
    <name evidence="2" type="ORF">SAMN04489842_3630</name>
</gene>
<dbReference type="EMBL" id="FNLC01000005">
    <property type="protein sequence ID" value="SDR38875.1"/>
    <property type="molecule type" value="Genomic_DNA"/>
</dbReference>
<evidence type="ECO:0000256" key="1">
    <source>
        <dbReference type="SAM" id="MobiDB-lite"/>
    </source>
</evidence>
<keyword evidence="3" id="KW-1185">Reference proteome</keyword>
<evidence type="ECO:0000313" key="3">
    <source>
        <dbReference type="Proteomes" id="UP000198848"/>
    </source>
</evidence>
<dbReference type="InterPro" id="IPR006311">
    <property type="entry name" value="TAT_signal"/>
</dbReference>
<accession>A0A1H1IMB4</accession>
<sequence length="336" mass="36633">MNRRKFIAGAGGIGAATIGLAAFTGSAAAQVKADGTFAIDDESFDTHNGEFEELAVSNVTLAAAWEGFDNDAEHIEWNVEVEHDGETKQAYDPGEIEEELDSDQQTSHRPGDDPVTTEASDIDLLDLFGEDAFDVPWEVSNVGLDDTVTGYDHNMENESNDRPYFEVSEGDGGYGIDITFYNPTNHYFSFDIIADDAEGEPDEWTGEDLLEHGERYDDDGLGTEFGKRYHEVSLDGRDADGTIEETETVFPTESLAVKLERGAEQDWYIGKTPVEFDLDHTDSFDFDFTVHATVTDTEGVEHTDNDADGDGSLTIENIGPGTTAGGDGEFTAEDGE</sequence>
<dbReference type="RefSeq" id="WP_090384944.1">
    <property type="nucleotide sequence ID" value="NZ_FNLC01000005.1"/>
</dbReference>
<organism evidence="2 3">
    <name type="scientific">Natronobacterium texcoconense</name>
    <dbReference type="NCBI Taxonomy" id="1095778"/>
    <lineage>
        <taxon>Archaea</taxon>
        <taxon>Methanobacteriati</taxon>
        <taxon>Methanobacteriota</taxon>
        <taxon>Stenosarchaea group</taxon>
        <taxon>Halobacteria</taxon>
        <taxon>Halobacteriales</taxon>
        <taxon>Natrialbaceae</taxon>
        <taxon>Natronobacterium</taxon>
    </lineage>
</organism>
<dbReference type="AlphaFoldDB" id="A0A1H1IMB4"/>